<accession>A0A445JPW8</accession>
<dbReference type="InterPro" id="IPR036259">
    <property type="entry name" value="MFS_trans_sf"/>
</dbReference>
<proteinExistence type="predicted"/>
<protein>
    <submittedName>
        <fullName evidence="1">Protein NRT1/ PTR FAMILY 6.1</fullName>
    </submittedName>
</protein>
<organism evidence="1 2">
    <name type="scientific">Glycine soja</name>
    <name type="common">Wild soybean</name>
    <dbReference type="NCBI Taxonomy" id="3848"/>
    <lineage>
        <taxon>Eukaryota</taxon>
        <taxon>Viridiplantae</taxon>
        <taxon>Streptophyta</taxon>
        <taxon>Embryophyta</taxon>
        <taxon>Tracheophyta</taxon>
        <taxon>Spermatophyta</taxon>
        <taxon>Magnoliopsida</taxon>
        <taxon>eudicotyledons</taxon>
        <taxon>Gunneridae</taxon>
        <taxon>Pentapetalae</taxon>
        <taxon>rosids</taxon>
        <taxon>fabids</taxon>
        <taxon>Fabales</taxon>
        <taxon>Fabaceae</taxon>
        <taxon>Papilionoideae</taxon>
        <taxon>50 kb inversion clade</taxon>
        <taxon>NPAAA clade</taxon>
        <taxon>indigoferoid/millettioid clade</taxon>
        <taxon>Phaseoleae</taxon>
        <taxon>Glycine</taxon>
        <taxon>Glycine subgen. Soja</taxon>
    </lineage>
</organism>
<dbReference type="Gene3D" id="1.20.1250.20">
    <property type="entry name" value="MFS general substrate transporter like domains"/>
    <property type="match status" value="1"/>
</dbReference>
<evidence type="ECO:0000313" key="1">
    <source>
        <dbReference type="EMBL" id="RZC00480.1"/>
    </source>
</evidence>
<gene>
    <name evidence="1" type="ORF">D0Y65_022693</name>
</gene>
<keyword evidence="2" id="KW-1185">Reference proteome</keyword>
<dbReference type="AlphaFoldDB" id="A0A445JPW8"/>
<reference evidence="1 2" key="1">
    <citation type="submission" date="2018-09" db="EMBL/GenBank/DDBJ databases">
        <title>A high-quality reference genome of wild soybean provides a powerful tool to mine soybean genomes.</title>
        <authorList>
            <person name="Xie M."/>
            <person name="Chung C.Y.L."/>
            <person name="Li M.-W."/>
            <person name="Wong F.-L."/>
            <person name="Chan T.-F."/>
            <person name="Lam H.-M."/>
        </authorList>
    </citation>
    <scope>NUCLEOTIDE SEQUENCE [LARGE SCALE GENOMIC DNA]</scope>
    <source>
        <strain evidence="2">cv. W05</strain>
        <tissue evidence="1">Hypocotyl of etiolated seedlings</tissue>
    </source>
</reference>
<dbReference type="Proteomes" id="UP000289340">
    <property type="component" value="Chromosome 8"/>
</dbReference>
<evidence type="ECO:0000313" key="2">
    <source>
        <dbReference type="Proteomes" id="UP000289340"/>
    </source>
</evidence>
<comment type="caution">
    <text evidence="1">The sequence shown here is derived from an EMBL/GenBank/DDBJ whole genome shotgun (WGS) entry which is preliminary data.</text>
</comment>
<sequence>MHACVPRPQCFALIVGLLEFLYEESPDAMKSIGSAYAAPAGGLGCFVDTIINNIIKSATRPTILVVSKHQHCQV</sequence>
<name>A0A445JPW8_GLYSO</name>
<dbReference type="EMBL" id="QZWG01000008">
    <property type="protein sequence ID" value="RZC00480.1"/>
    <property type="molecule type" value="Genomic_DNA"/>
</dbReference>